<organism evidence="1 2">
    <name type="scientific">Pedobacter zeae</name>
    <dbReference type="NCBI Taxonomy" id="1737356"/>
    <lineage>
        <taxon>Bacteria</taxon>
        <taxon>Pseudomonadati</taxon>
        <taxon>Bacteroidota</taxon>
        <taxon>Sphingobacteriia</taxon>
        <taxon>Sphingobacteriales</taxon>
        <taxon>Sphingobacteriaceae</taxon>
        <taxon>Pedobacter</taxon>
    </lineage>
</organism>
<proteinExistence type="predicted"/>
<name>A0A7W6K8L3_9SPHI</name>
<evidence type="ECO:0000313" key="1">
    <source>
        <dbReference type="EMBL" id="MBB4107112.1"/>
    </source>
</evidence>
<reference evidence="1 2" key="1">
    <citation type="submission" date="2020-08" db="EMBL/GenBank/DDBJ databases">
        <title>Genomic Encyclopedia of Type Strains, Phase IV (KMG-IV): sequencing the most valuable type-strain genomes for metagenomic binning, comparative biology and taxonomic classification.</title>
        <authorList>
            <person name="Goeker M."/>
        </authorList>
    </citation>
    <scope>NUCLEOTIDE SEQUENCE [LARGE SCALE GENOMIC DNA]</scope>
    <source>
        <strain evidence="1 2">DSM 100774</strain>
    </source>
</reference>
<evidence type="ECO:0000313" key="2">
    <source>
        <dbReference type="Proteomes" id="UP000532273"/>
    </source>
</evidence>
<dbReference type="AlphaFoldDB" id="A0A7W6K8L3"/>
<gene>
    <name evidence="1" type="ORF">GGQ60_001072</name>
</gene>
<dbReference type="EMBL" id="JACIEF010000001">
    <property type="protein sequence ID" value="MBB4107112.1"/>
    <property type="molecule type" value="Genomic_DNA"/>
</dbReference>
<sequence>MINKSTPQFRGVFKQKDEKCSYHSPPNWVIPACRYKSYLSYMFNPFQRYKF</sequence>
<comment type="caution">
    <text evidence="1">The sequence shown here is derived from an EMBL/GenBank/DDBJ whole genome shotgun (WGS) entry which is preliminary data.</text>
</comment>
<dbReference type="Proteomes" id="UP000532273">
    <property type="component" value="Unassembled WGS sequence"/>
</dbReference>
<accession>A0A7W6K8L3</accession>
<protein>
    <submittedName>
        <fullName evidence="1">Uncharacterized protein</fullName>
    </submittedName>
</protein>